<organism evidence="3 4">
    <name type="scientific">Tenggerimyces flavus</name>
    <dbReference type="NCBI Taxonomy" id="1708749"/>
    <lineage>
        <taxon>Bacteria</taxon>
        <taxon>Bacillati</taxon>
        <taxon>Actinomycetota</taxon>
        <taxon>Actinomycetes</taxon>
        <taxon>Propionibacteriales</taxon>
        <taxon>Nocardioidaceae</taxon>
        <taxon>Tenggerimyces</taxon>
    </lineage>
</organism>
<dbReference type="Pfam" id="PF01068">
    <property type="entry name" value="DNA_ligase_A_M"/>
    <property type="match status" value="1"/>
</dbReference>
<feature type="compositionally biased region" description="Basic and acidic residues" evidence="1">
    <location>
        <begin position="1"/>
        <end position="12"/>
    </location>
</feature>
<dbReference type="CDD" id="cd07906">
    <property type="entry name" value="Adenylation_DNA_ligase_LigD_LigC"/>
    <property type="match status" value="1"/>
</dbReference>
<dbReference type="RefSeq" id="WP_205120211.1">
    <property type="nucleotide sequence ID" value="NZ_JAFBCM010000001.1"/>
</dbReference>
<dbReference type="Gene3D" id="3.30.1490.70">
    <property type="match status" value="1"/>
</dbReference>
<feature type="domain" description="ATP-dependent DNA ligase family profile" evidence="2">
    <location>
        <begin position="266"/>
        <end position="357"/>
    </location>
</feature>
<evidence type="ECO:0000256" key="1">
    <source>
        <dbReference type="SAM" id="MobiDB-lite"/>
    </source>
</evidence>
<name>A0ABV7Y3W8_9ACTN</name>
<evidence type="ECO:0000313" key="3">
    <source>
        <dbReference type="EMBL" id="MFC3759961.1"/>
    </source>
</evidence>
<dbReference type="InterPro" id="IPR014144">
    <property type="entry name" value="LigD_PE_domain"/>
</dbReference>
<dbReference type="InterPro" id="IPR012310">
    <property type="entry name" value="DNA_ligase_ATP-dep_cent"/>
</dbReference>
<dbReference type="PROSITE" id="PS50160">
    <property type="entry name" value="DNA_LIGASE_A3"/>
    <property type="match status" value="1"/>
</dbReference>
<dbReference type="Proteomes" id="UP001595699">
    <property type="component" value="Unassembled WGS sequence"/>
</dbReference>
<reference evidence="4" key="1">
    <citation type="journal article" date="2019" name="Int. J. Syst. Evol. Microbiol.">
        <title>The Global Catalogue of Microorganisms (GCM) 10K type strain sequencing project: providing services to taxonomists for standard genome sequencing and annotation.</title>
        <authorList>
            <consortium name="The Broad Institute Genomics Platform"/>
            <consortium name="The Broad Institute Genome Sequencing Center for Infectious Disease"/>
            <person name="Wu L."/>
            <person name="Ma J."/>
        </authorList>
    </citation>
    <scope>NUCLEOTIDE SEQUENCE [LARGE SCALE GENOMIC DNA]</scope>
    <source>
        <strain evidence="4">CGMCC 4.7241</strain>
    </source>
</reference>
<sequence length="357" mass="40650">MARDEELAEYNRKRSFAKTPEPKGRKPSAKEPALQRFVVQEHHARRLHWDLRLEHDGVLASWALPRGFPETTSENRLAIHTEDHPLEYLSFSGDIPAGEYGGGGMFIWDSGTYEAEKFTAKKVTFVLSGHRVQGKFALFQTHDDQWLIHRMTPNETSRDPMPLDVEPMTAVASRTFPTNESEWGFEIAWPGVRTLAYGEVGRLTLMADGERDVTRQFGELAPLVRNLGSRRAVLDGVLVAFDSSGRPSREPVDRRIAADTEGQVRRLRRDAPVTYVLFDVLYADRRNLVDAPYEERRAELDALRLSGPNWQTPAYHPRDGLALLEASREQGLDGIVAKRLASPYRPGHRSRDWRQLR</sequence>
<dbReference type="Gene3D" id="3.30.470.30">
    <property type="entry name" value="DNA ligase/mRNA capping enzyme"/>
    <property type="match status" value="1"/>
</dbReference>
<protein>
    <submittedName>
        <fullName evidence="3">DNA polymerase ligase N-terminal domain-containing protein</fullName>
    </submittedName>
</protein>
<evidence type="ECO:0000259" key="2">
    <source>
        <dbReference type="PROSITE" id="PS50160"/>
    </source>
</evidence>
<keyword evidence="4" id="KW-1185">Reference proteome</keyword>
<dbReference type="SUPFAM" id="SSF56091">
    <property type="entry name" value="DNA ligase/mRNA capping enzyme, catalytic domain"/>
    <property type="match status" value="1"/>
</dbReference>
<dbReference type="Pfam" id="PF13298">
    <property type="entry name" value="LigD_N"/>
    <property type="match status" value="1"/>
</dbReference>
<accession>A0ABV7Y3W8</accession>
<keyword evidence="3" id="KW-0436">Ligase</keyword>
<dbReference type="GO" id="GO:0016874">
    <property type="term" value="F:ligase activity"/>
    <property type="evidence" value="ECO:0007669"/>
    <property type="project" value="UniProtKB-KW"/>
</dbReference>
<dbReference type="PANTHER" id="PTHR39465:SF1">
    <property type="entry name" value="DNA LIGASE D 3'-PHOSPHOESTERASE DOMAIN-CONTAINING PROTEIN"/>
    <property type="match status" value="1"/>
</dbReference>
<dbReference type="NCBIfam" id="TIGR02777">
    <property type="entry name" value="LigD_PE_dom"/>
    <property type="match status" value="1"/>
</dbReference>
<comment type="caution">
    <text evidence="3">The sequence shown here is derived from an EMBL/GenBank/DDBJ whole genome shotgun (WGS) entry which is preliminary data.</text>
</comment>
<proteinExistence type="predicted"/>
<feature type="region of interest" description="Disordered" evidence="1">
    <location>
        <begin position="1"/>
        <end position="32"/>
    </location>
</feature>
<dbReference type="EMBL" id="JBHRZH010000004">
    <property type="protein sequence ID" value="MFC3759961.1"/>
    <property type="molecule type" value="Genomic_DNA"/>
</dbReference>
<dbReference type="PANTHER" id="PTHR39465">
    <property type="entry name" value="DNA LIGASE D, 3'-PHOSPHOESTERASE DOMAIN"/>
    <property type="match status" value="1"/>
</dbReference>
<gene>
    <name evidence="3" type="ORF">ACFOUW_03870</name>
</gene>
<evidence type="ECO:0000313" key="4">
    <source>
        <dbReference type="Proteomes" id="UP001595699"/>
    </source>
</evidence>